<protein>
    <submittedName>
        <fullName evidence="1">Uncharacterized protein</fullName>
    </submittedName>
</protein>
<organism evidence="1 2">
    <name type="scientific">Alligator mississippiensis</name>
    <name type="common">American alligator</name>
    <dbReference type="NCBI Taxonomy" id="8496"/>
    <lineage>
        <taxon>Eukaryota</taxon>
        <taxon>Metazoa</taxon>
        <taxon>Chordata</taxon>
        <taxon>Craniata</taxon>
        <taxon>Vertebrata</taxon>
        <taxon>Euteleostomi</taxon>
        <taxon>Archelosauria</taxon>
        <taxon>Archosauria</taxon>
        <taxon>Crocodylia</taxon>
        <taxon>Alligatoridae</taxon>
        <taxon>Alligatorinae</taxon>
        <taxon>Alligator</taxon>
    </lineage>
</organism>
<gene>
    <name evidence="1" type="ORF">Y1Q_0004062</name>
</gene>
<dbReference type="Proteomes" id="UP000050525">
    <property type="component" value="Unassembled WGS sequence"/>
</dbReference>
<accession>A0A151PIH9</accession>
<dbReference type="EMBL" id="AKHW03000179">
    <property type="protein sequence ID" value="KYO48664.1"/>
    <property type="molecule type" value="Genomic_DNA"/>
</dbReference>
<evidence type="ECO:0000313" key="2">
    <source>
        <dbReference type="Proteomes" id="UP000050525"/>
    </source>
</evidence>
<dbReference type="AlphaFoldDB" id="A0A151PIH9"/>
<reference evidence="1 2" key="1">
    <citation type="journal article" date="2012" name="Genome Biol.">
        <title>Sequencing three crocodilian genomes to illuminate the evolution of archosaurs and amniotes.</title>
        <authorList>
            <person name="St John J.A."/>
            <person name="Braun E.L."/>
            <person name="Isberg S.R."/>
            <person name="Miles L.G."/>
            <person name="Chong A.Y."/>
            <person name="Gongora J."/>
            <person name="Dalzell P."/>
            <person name="Moran C."/>
            <person name="Bed'hom B."/>
            <person name="Abzhanov A."/>
            <person name="Burgess S.C."/>
            <person name="Cooksey A.M."/>
            <person name="Castoe T.A."/>
            <person name="Crawford N.G."/>
            <person name="Densmore L.D."/>
            <person name="Drew J.C."/>
            <person name="Edwards S.V."/>
            <person name="Faircloth B.C."/>
            <person name="Fujita M.K."/>
            <person name="Greenwold M.J."/>
            <person name="Hoffmann F.G."/>
            <person name="Howard J.M."/>
            <person name="Iguchi T."/>
            <person name="Janes D.E."/>
            <person name="Khan S.Y."/>
            <person name="Kohno S."/>
            <person name="de Koning A.J."/>
            <person name="Lance S.L."/>
            <person name="McCarthy F.M."/>
            <person name="McCormack J.E."/>
            <person name="Merchant M.E."/>
            <person name="Peterson D.G."/>
            <person name="Pollock D.D."/>
            <person name="Pourmand N."/>
            <person name="Raney B.J."/>
            <person name="Roessler K.A."/>
            <person name="Sanford J.R."/>
            <person name="Sawyer R.H."/>
            <person name="Schmidt C.J."/>
            <person name="Triplett E.W."/>
            <person name="Tuberville T.D."/>
            <person name="Venegas-Anaya M."/>
            <person name="Howard J.T."/>
            <person name="Jarvis E.D."/>
            <person name="Guillette L.J.Jr."/>
            <person name="Glenn T.C."/>
            <person name="Green R.E."/>
            <person name="Ray D.A."/>
        </authorList>
    </citation>
    <scope>NUCLEOTIDE SEQUENCE [LARGE SCALE GENOMIC DNA]</scope>
    <source>
        <strain evidence="1">KSC_2009_1</strain>
    </source>
</reference>
<sequence>MPKLIHASKNLFVMICNSSVPVGSSVKSCLQLTSPGSASLFSPVRGPGWQGAMQLAVPGEPRLDTMRECTENNTHQQNLCILLQHNIDLQTSREKKISSF</sequence>
<keyword evidence="2" id="KW-1185">Reference proteome</keyword>
<evidence type="ECO:0000313" key="1">
    <source>
        <dbReference type="EMBL" id="KYO48664.1"/>
    </source>
</evidence>
<proteinExistence type="predicted"/>
<comment type="caution">
    <text evidence="1">The sequence shown here is derived from an EMBL/GenBank/DDBJ whole genome shotgun (WGS) entry which is preliminary data.</text>
</comment>
<name>A0A151PIH9_ALLMI</name>